<reference evidence="1" key="1">
    <citation type="submission" date="2021-06" db="EMBL/GenBank/DDBJ databases">
        <authorList>
            <person name="Kallberg Y."/>
            <person name="Tangrot J."/>
            <person name="Rosling A."/>
        </authorList>
    </citation>
    <scope>NUCLEOTIDE SEQUENCE</scope>
    <source>
        <strain evidence="1">87-6 pot B 2015</strain>
    </source>
</reference>
<accession>A0A9N8Z3W6</accession>
<organism evidence="1 2">
    <name type="scientific">Funneliformis mosseae</name>
    <name type="common">Endomycorrhizal fungus</name>
    <name type="synonym">Glomus mosseae</name>
    <dbReference type="NCBI Taxonomy" id="27381"/>
    <lineage>
        <taxon>Eukaryota</taxon>
        <taxon>Fungi</taxon>
        <taxon>Fungi incertae sedis</taxon>
        <taxon>Mucoromycota</taxon>
        <taxon>Glomeromycotina</taxon>
        <taxon>Glomeromycetes</taxon>
        <taxon>Glomerales</taxon>
        <taxon>Glomeraceae</taxon>
        <taxon>Funneliformis</taxon>
    </lineage>
</organism>
<comment type="caution">
    <text evidence="1">The sequence shown here is derived from an EMBL/GenBank/DDBJ whole genome shotgun (WGS) entry which is preliminary data.</text>
</comment>
<proteinExistence type="predicted"/>
<dbReference type="EMBL" id="CAJVPP010000365">
    <property type="protein sequence ID" value="CAG8474663.1"/>
    <property type="molecule type" value="Genomic_DNA"/>
</dbReference>
<protein>
    <submittedName>
        <fullName evidence="1">12813_t:CDS:1</fullName>
    </submittedName>
</protein>
<dbReference type="AlphaFoldDB" id="A0A9N8Z3W6"/>
<feature type="non-terminal residue" evidence="1">
    <location>
        <position position="1"/>
    </location>
</feature>
<gene>
    <name evidence="1" type="ORF">FMOSSE_LOCUS2692</name>
</gene>
<evidence type="ECO:0000313" key="1">
    <source>
        <dbReference type="EMBL" id="CAG8474663.1"/>
    </source>
</evidence>
<dbReference type="Proteomes" id="UP000789375">
    <property type="component" value="Unassembled WGS sequence"/>
</dbReference>
<evidence type="ECO:0000313" key="2">
    <source>
        <dbReference type="Proteomes" id="UP000789375"/>
    </source>
</evidence>
<keyword evidence="2" id="KW-1185">Reference proteome</keyword>
<name>A0A9N8Z3W6_FUNMO</name>
<sequence length="47" mass="5617">CNVKKYNHTCQGVKVCEYLRKDLKDKIHTEVDMDYDFIQTPNEILLD</sequence>